<evidence type="ECO:0000313" key="7">
    <source>
        <dbReference type="Proteomes" id="UP001219525"/>
    </source>
</evidence>
<proteinExistence type="predicted"/>
<comment type="caution">
    <text evidence="6">The sequence shown here is derived from an EMBL/GenBank/DDBJ whole genome shotgun (WGS) entry which is preliminary data.</text>
</comment>
<evidence type="ECO:0000259" key="5">
    <source>
        <dbReference type="PROSITE" id="PS50865"/>
    </source>
</evidence>
<accession>A0AAD7E5T7</accession>
<dbReference type="GO" id="GO:0000981">
    <property type="term" value="F:DNA-binding transcription factor activity, RNA polymerase II-specific"/>
    <property type="evidence" value="ECO:0007669"/>
    <property type="project" value="TreeGrafter"/>
</dbReference>
<protein>
    <recommendedName>
        <fullName evidence="5">MYND-type domain-containing protein</fullName>
    </recommendedName>
</protein>
<dbReference type="EMBL" id="JARJCW010000001">
    <property type="protein sequence ID" value="KAJ7230343.1"/>
    <property type="molecule type" value="Genomic_DNA"/>
</dbReference>
<dbReference type="InterPro" id="IPR002893">
    <property type="entry name" value="Znf_MYND"/>
</dbReference>
<dbReference type="Proteomes" id="UP001219525">
    <property type="component" value="Unassembled WGS sequence"/>
</dbReference>
<evidence type="ECO:0000256" key="3">
    <source>
        <dbReference type="ARBA" id="ARBA00022833"/>
    </source>
</evidence>
<gene>
    <name evidence="6" type="ORF">GGX14DRAFT_384300</name>
</gene>
<feature type="domain" description="MYND-type" evidence="5">
    <location>
        <begin position="419"/>
        <end position="456"/>
    </location>
</feature>
<name>A0AAD7E5T7_9AGAR</name>
<dbReference type="PROSITE" id="PS01360">
    <property type="entry name" value="ZF_MYND_1"/>
    <property type="match status" value="1"/>
</dbReference>
<organism evidence="6 7">
    <name type="scientific">Mycena pura</name>
    <dbReference type="NCBI Taxonomy" id="153505"/>
    <lineage>
        <taxon>Eukaryota</taxon>
        <taxon>Fungi</taxon>
        <taxon>Dikarya</taxon>
        <taxon>Basidiomycota</taxon>
        <taxon>Agaricomycotina</taxon>
        <taxon>Agaricomycetes</taxon>
        <taxon>Agaricomycetidae</taxon>
        <taxon>Agaricales</taxon>
        <taxon>Marasmiineae</taxon>
        <taxon>Mycenaceae</taxon>
        <taxon>Mycena</taxon>
    </lineage>
</organism>
<keyword evidence="2 4" id="KW-0863">Zinc-finger</keyword>
<dbReference type="Pfam" id="PF01753">
    <property type="entry name" value="zf-MYND"/>
    <property type="match status" value="1"/>
</dbReference>
<evidence type="ECO:0000256" key="2">
    <source>
        <dbReference type="ARBA" id="ARBA00022771"/>
    </source>
</evidence>
<dbReference type="SUPFAM" id="SSF144232">
    <property type="entry name" value="HIT/MYND zinc finger-like"/>
    <property type="match status" value="1"/>
</dbReference>
<keyword evidence="3" id="KW-0862">Zinc</keyword>
<keyword evidence="7" id="KW-1185">Reference proteome</keyword>
<dbReference type="InterPro" id="IPR024119">
    <property type="entry name" value="TF_DEAF-1"/>
</dbReference>
<dbReference type="PROSITE" id="PS50865">
    <property type="entry name" value="ZF_MYND_2"/>
    <property type="match status" value="1"/>
</dbReference>
<dbReference type="GO" id="GO:0008270">
    <property type="term" value="F:zinc ion binding"/>
    <property type="evidence" value="ECO:0007669"/>
    <property type="project" value="UniProtKB-KW"/>
</dbReference>
<reference evidence="6" key="1">
    <citation type="submission" date="2023-03" db="EMBL/GenBank/DDBJ databases">
        <title>Massive genome expansion in bonnet fungi (Mycena s.s.) driven by repeated elements and novel gene families across ecological guilds.</title>
        <authorList>
            <consortium name="Lawrence Berkeley National Laboratory"/>
            <person name="Harder C.B."/>
            <person name="Miyauchi S."/>
            <person name="Viragh M."/>
            <person name="Kuo A."/>
            <person name="Thoen E."/>
            <person name="Andreopoulos B."/>
            <person name="Lu D."/>
            <person name="Skrede I."/>
            <person name="Drula E."/>
            <person name="Henrissat B."/>
            <person name="Morin E."/>
            <person name="Kohler A."/>
            <person name="Barry K."/>
            <person name="LaButti K."/>
            <person name="Morin E."/>
            <person name="Salamov A."/>
            <person name="Lipzen A."/>
            <person name="Mereny Z."/>
            <person name="Hegedus B."/>
            <person name="Baldrian P."/>
            <person name="Stursova M."/>
            <person name="Weitz H."/>
            <person name="Taylor A."/>
            <person name="Grigoriev I.V."/>
            <person name="Nagy L.G."/>
            <person name="Martin F."/>
            <person name="Kauserud H."/>
        </authorList>
    </citation>
    <scope>NUCLEOTIDE SEQUENCE</scope>
    <source>
        <strain evidence="6">9144</strain>
    </source>
</reference>
<dbReference type="PANTHER" id="PTHR10237">
    <property type="entry name" value="DEFORMED EPIDERMAL AUTOREGULATORY FACTOR 1 HOMOLOG SUPPRESSIN"/>
    <property type="match status" value="1"/>
</dbReference>
<dbReference type="GO" id="GO:0005634">
    <property type="term" value="C:nucleus"/>
    <property type="evidence" value="ECO:0007669"/>
    <property type="project" value="TreeGrafter"/>
</dbReference>
<evidence type="ECO:0000256" key="1">
    <source>
        <dbReference type="ARBA" id="ARBA00022723"/>
    </source>
</evidence>
<evidence type="ECO:0000256" key="4">
    <source>
        <dbReference type="PROSITE-ProRule" id="PRU00134"/>
    </source>
</evidence>
<evidence type="ECO:0000313" key="6">
    <source>
        <dbReference type="EMBL" id="KAJ7230343.1"/>
    </source>
</evidence>
<keyword evidence="1" id="KW-0479">Metal-binding</keyword>
<dbReference type="PANTHER" id="PTHR10237:SF14">
    <property type="entry name" value="MYND-TYPE DOMAIN-CONTAINING PROTEIN"/>
    <property type="match status" value="1"/>
</dbReference>
<dbReference type="AlphaFoldDB" id="A0AAD7E5T7"/>
<sequence length="591" mass="65659">MLAVDLDHFPSEFRPIVSRGLAGSIDDLRLTAQAIAEGDIAFSSSTMNLFLTHLQVQPSSGVDRKRIGLVDTAFKGLAECLLVGQKVPGLPDAEAAALSSLLQMWPSACIWLCELHRYIKGFTDTKKPGEPWFSMMDVILSFTEAVATFPGMENSLRSPRELTQILSVLADIWTVEAESTSCAGSGIFPTASVIMTVLDRIPEWPLHGKTVIRTFIEQFETRDILAKLLLEHLGLALQSPEYVRQPQVSITLRLVGYSTSCDPELNRCLALRSASKKVIAALEWIATQPAHPQLIEGGAICFGLLTEGIHVTNGFGWIRQVLHVGVLPAVLHCIKLFSHAPVEDEAIRFFAAMMPFLCYRSVIRQAVESLDGLTLHAVGTPAFESMTGRIQTAWSEFLGLVKERNKIMERYNKSVKNTCTLCNSRTDLKVCQGCQTVKYCSKTCQRMDWPLHKSMCDKHWLRLKGPDRLLSGRAPYHDIQFFKDIIHHDLAQLKGNVTAQRAFLLALKPELITCPFYVQMDYAYFPAQVVVAVMTPGQAVTAAGTLRSSLEENRGERTYVEVTAPQGARHSAVTLMSLNSFVEDFGDWDRV</sequence>
<dbReference type="Gene3D" id="6.10.140.2220">
    <property type="match status" value="1"/>
</dbReference>